<proteinExistence type="predicted"/>
<dbReference type="Proteomes" id="UP000075714">
    <property type="component" value="Unassembled WGS sequence"/>
</dbReference>
<feature type="compositionally biased region" description="Gly residues" evidence="1">
    <location>
        <begin position="294"/>
        <end position="307"/>
    </location>
</feature>
<evidence type="ECO:0000313" key="3">
    <source>
        <dbReference type="EMBL" id="KXZ45890.1"/>
    </source>
</evidence>
<dbReference type="AlphaFoldDB" id="A0A150G953"/>
<comment type="caution">
    <text evidence="3">The sequence shown here is derived from an EMBL/GenBank/DDBJ whole genome shotgun (WGS) entry which is preliminary data.</text>
</comment>
<dbReference type="PANTHER" id="PTHR14499:SF136">
    <property type="entry name" value="GH08630P"/>
    <property type="match status" value="1"/>
</dbReference>
<feature type="region of interest" description="Disordered" evidence="1">
    <location>
        <begin position="15"/>
        <end position="34"/>
    </location>
</feature>
<evidence type="ECO:0000259" key="2">
    <source>
        <dbReference type="Pfam" id="PF02214"/>
    </source>
</evidence>
<name>A0A150G953_GONPE</name>
<dbReference type="Gene3D" id="3.30.710.10">
    <property type="entry name" value="Potassium Channel Kv1.1, Chain A"/>
    <property type="match status" value="1"/>
</dbReference>
<protein>
    <recommendedName>
        <fullName evidence="2">Potassium channel tetramerisation-type BTB domain-containing protein</fullName>
    </recommendedName>
</protein>
<feature type="region of interest" description="Disordered" evidence="1">
    <location>
        <begin position="402"/>
        <end position="446"/>
    </location>
</feature>
<dbReference type="PANTHER" id="PTHR14499">
    <property type="entry name" value="POTASSIUM CHANNEL TETRAMERIZATION DOMAIN-CONTAINING"/>
    <property type="match status" value="1"/>
</dbReference>
<feature type="compositionally biased region" description="Gly residues" evidence="1">
    <location>
        <begin position="413"/>
        <end position="430"/>
    </location>
</feature>
<dbReference type="SUPFAM" id="SSF54695">
    <property type="entry name" value="POZ domain"/>
    <property type="match status" value="1"/>
</dbReference>
<dbReference type="InterPro" id="IPR003131">
    <property type="entry name" value="T1-type_BTB"/>
</dbReference>
<dbReference type="OrthoDB" id="542697at2759"/>
<feature type="compositionally biased region" description="Low complexity" evidence="1">
    <location>
        <begin position="15"/>
        <end position="32"/>
    </location>
</feature>
<dbReference type="Pfam" id="PF02214">
    <property type="entry name" value="BTB_2"/>
    <property type="match status" value="1"/>
</dbReference>
<gene>
    <name evidence="3" type="ORF">GPECTOR_49g474</name>
</gene>
<feature type="region of interest" description="Disordered" evidence="1">
    <location>
        <begin position="271"/>
        <end position="311"/>
    </location>
</feature>
<keyword evidence="4" id="KW-1185">Reference proteome</keyword>
<dbReference type="EMBL" id="LSYV01000050">
    <property type="protein sequence ID" value="KXZ45890.1"/>
    <property type="molecule type" value="Genomic_DNA"/>
</dbReference>
<evidence type="ECO:0000256" key="1">
    <source>
        <dbReference type="SAM" id="MobiDB-lite"/>
    </source>
</evidence>
<reference evidence="4" key="1">
    <citation type="journal article" date="2016" name="Nat. Commun.">
        <title>The Gonium pectorale genome demonstrates co-option of cell cycle regulation during the evolution of multicellularity.</title>
        <authorList>
            <person name="Hanschen E.R."/>
            <person name="Marriage T.N."/>
            <person name="Ferris P.J."/>
            <person name="Hamaji T."/>
            <person name="Toyoda A."/>
            <person name="Fujiyama A."/>
            <person name="Neme R."/>
            <person name="Noguchi H."/>
            <person name="Minakuchi Y."/>
            <person name="Suzuki M."/>
            <person name="Kawai-Toyooka H."/>
            <person name="Smith D.R."/>
            <person name="Sparks H."/>
            <person name="Anderson J."/>
            <person name="Bakaric R."/>
            <person name="Luria V."/>
            <person name="Karger A."/>
            <person name="Kirschner M.W."/>
            <person name="Durand P.M."/>
            <person name="Michod R.E."/>
            <person name="Nozaki H."/>
            <person name="Olson B.J."/>
        </authorList>
    </citation>
    <scope>NUCLEOTIDE SEQUENCE [LARGE SCALE GENOMIC DNA]</scope>
    <source>
        <strain evidence="4">NIES-2863</strain>
    </source>
</reference>
<feature type="compositionally biased region" description="Low complexity" evidence="1">
    <location>
        <begin position="282"/>
        <end position="293"/>
    </location>
</feature>
<sequence>MRTLTAQEEELRAAAAKMSAASRRMEAASSRRPPSDIIPLNVGGSLMTTSRRTLTLVPDSLLETMFNGSWDDQLQRDDSGRVFLDYDPIHFAALLNWLRAQDLGGPEGPLGEVTVGPGQEEQLLVLIDFLQLQRHVPCRYSETFCPALSSPFLSLSGSTAWRTPGGGPGSYAMATAAHTLFDLDVEVLFEVLRFGAVTGGEDNGGDDEGDSEVPNHPMFIGIMAQDQLLATDLQSSSHGWWTSRRRGAEALWADGDSLYLSVDAAKYPHRAAGAETRHRNHPASPSSVVAAAGAGDGAAAPGGGGGPRLSLTNTRTGERLYLEAAADCLEGCEEQWVIVVGLAGRGDEVRINSARRKGAKPQHDAHAAAAAAGQQPGSDGAAAATANVTIGPAAAAAARGQGAVNGGDERGQAAGGVGGAAGGGAAGANGHGRRRRGRGGAAGGQQ</sequence>
<dbReference type="InterPro" id="IPR011333">
    <property type="entry name" value="SKP1/BTB/POZ_sf"/>
</dbReference>
<evidence type="ECO:0000313" key="4">
    <source>
        <dbReference type="Proteomes" id="UP000075714"/>
    </source>
</evidence>
<organism evidence="3 4">
    <name type="scientific">Gonium pectorale</name>
    <name type="common">Green alga</name>
    <dbReference type="NCBI Taxonomy" id="33097"/>
    <lineage>
        <taxon>Eukaryota</taxon>
        <taxon>Viridiplantae</taxon>
        <taxon>Chlorophyta</taxon>
        <taxon>core chlorophytes</taxon>
        <taxon>Chlorophyceae</taxon>
        <taxon>CS clade</taxon>
        <taxon>Chlamydomonadales</taxon>
        <taxon>Volvocaceae</taxon>
        <taxon>Gonium</taxon>
    </lineage>
</organism>
<dbReference type="GO" id="GO:0051260">
    <property type="term" value="P:protein homooligomerization"/>
    <property type="evidence" value="ECO:0007669"/>
    <property type="project" value="InterPro"/>
</dbReference>
<feature type="domain" description="Potassium channel tetramerisation-type BTB" evidence="2">
    <location>
        <begin position="39"/>
        <end position="103"/>
    </location>
</feature>
<accession>A0A150G953</accession>